<evidence type="ECO:0000256" key="9">
    <source>
        <dbReference type="PROSITE-ProRule" id="PRU00175"/>
    </source>
</evidence>
<accession>A0A9P6EJ95</accession>
<evidence type="ECO:0000259" key="11">
    <source>
        <dbReference type="PROSITE" id="PS50089"/>
    </source>
</evidence>
<dbReference type="Proteomes" id="UP000807306">
    <property type="component" value="Unassembled WGS sequence"/>
</dbReference>
<dbReference type="EC" id="2.3.2.27" evidence="2"/>
<evidence type="ECO:0000313" key="12">
    <source>
        <dbReference type="EMBL" id="KAF9530723.1"/>
    </source>
</evidence>
<evidence type="ECO:0000256" key="6">
    <source>
        <dbReference type="ARBA" id="ARBA00022833"/>
    </source>
</evidence>
<name>A0A9P6EJ95_9AGAR</name>
<feature type="compositionally biased region" description="Polar residues" evidence="10">
    <location>
        <begin position="113"/>
        <end position="125"/>
    </location>
</feature>
<dbReference type="GO" id="GO:0008270">
    <property type="term" value="F:zinc ion binding"/>
    <property type="evidence" value="ECO:0007669"/>
    <property type="project" value="UniProtKB-KW"/>
</dbReference>
<keyword evidence="3" id="KW-0808">Transferase</keyword>
<evidence type="ECO:0000256" key="8">
    <source>
        <dbReference type="ARBA" id="ARBA00023163"/>
    </source>
</evidence>
<protein>
    <recommendedName>
        <fullName evidence="2">RING-type E3 ubiquitin transferase</fullName>
        <ecNumber evidence="2">2.3.2.27</ecNumber>
    </recommendedName>
</protein>
<gene>
    <name evidence="12" type="ORF">CPB83DRAFT_762476</name>
</gene>
<dbReference type="Pfam" id="PF13639">
    <property type="entry name" value="zf-RING_2"/>
    <property type="match status" value="1"/>
</dbReference>
<keyword evidence="7" id="KW-0805">Transcription regulation</keyword>
<dbReference type="AlphaFoldDB" id="A0A9P6EJ95"/>
<dbReference type="InterPro" id="IPR017907">
    <property type="entry name" value="Znf_RING_CS"/>
</dbReference>
<evidence type="ECO:0000256" key="4">
    <source>
        <dbReference type="ARBA" id="ARBA00022723"/>
    </source>
</evidence>
<organism evidence="12 13">
    <name type="scientific">Crepidotus variabilis</name>
    <dbReference type="NCBI Taxonomy" id="179855"/>
    <lineage>
        <taxon>Eukaryota</taxon>
        <taxon>Fungi</taxon>
        <taxon>Dikarya</taxon>
        <taxon>Basidiomycota</taxon>
        <taxon>Agaricomycotina</taxon>
        <taxon>Agaricomycetes</taxon>
        <taxon>Agaricomycetidae</taxon>
        <taxon>Agaricales</taxon>
        <taxon>Agaricineae</taxon>
        <taxon>Crepidotaceae</taxon>
        <taxon>Crepidotus</taxon>
    </lineage>
</organism>
<comment type="catalytic activity">
    <reaction evidence="1">
        <text>S-ubiquitinyl-[E2 ubiquitin-conjugating enzyme]-L-cysteine + [acceptor protein]-L-lysine = [E2 ubiquitin-conjugating enzyme]-L-cysteine + N(6)-ubiquitinyl-[acceptor protein]-L-lysine.</text>
        <dbReference type="EC" id="2.3.2.27"/>
    </reaction>
</comment>
<dbReference type="PROSITE" id="PS00518">
    <property type="entry name" value="ZF_RING_1"/>
    <property type="match status" value="1"/>
</dbReference>
<keyword evidence="13" id="KW-1185">Reference proteome</keyword>
<dbReference type="PANTHER" id="PTHR46077:SF1">
    <property type="entry name" value="TOP1 BINDING ARGININE_SERINE RICH PROTEIN, E3 UBIQUITIN LIGASE"/>
    <property type="match status" value="1"/>
</dbReference>
<evidence type="ECO:0000313" key="13">
    <source>
        <dbReference type="Proteomes" id="UP000807306"/>
    </source>
</evidence>
<keyword evidence="5 9" id="KW-0863">Zinc-finger</keyword>
<dbReference type="Gene3D" id="3.30.40.10">
    <property type="entry name" value="Zinc/RING finger domain, C3HC4 (zinc finger)"/>
    <property type="match status" value="1"/>
</dbReference>
<dbReference type="OrthoDB" id="21204at2759"/>
<dbReference type="PROSITE" id="PS50089">
    <property type="entry name" value="ZF_RING_2"/>
    <property type="match status" value="1"/>
</dbReference>
<dbReference type="PANTHER" id="PTHR46077">
    <property type="entry name" value="E3 UBIQUITIN-PROTEIN LIGASE TOPORS"/>
    <property type="match status" value="1"/>
</dbReference>
<feature type="region of interest" description="Disordered" evidence="10">
    <location>
        <begin position="112"/>
        <end position="147"/>
    </location>
</feature>
<dbReference type="GO" id="GO:0006513">
    <property type="term" value="P:protein monoubiquitination"/>
    <property type="evidence" value="ECO:0007669"/>
    <property type="project" value="TreeGrafter"/>
</dbReference>
<feature type="region of interest" description="Disordered" evidence="10">
    <location>
        <begin position="1"/>
        <end position="31"/>
    </location>
</feature>
<evidence type="ECO:0000256" key="10">
    <source>
        <dbReference type="SAM" id="MobiDB-lite"/>
    </source>
</evidence>
<keyword evidence="4" id="KW-0479">Metal-binding</keyword>
<keyword evidence="6" id="KW-0862">Zinc</keyword>
<dbReference type="InterPro" id="IPR013083">
    <property type="entry name" value="Znf_RING/FYVE/PHD"/>
</dbReference>
<evidence type="ECO:0000256" key="7">
    <source>
        <dbReference type="ARBA" id="ARBA00023015"/>
    </source>
</evidence>
<reference evidence="12" key="1">
    <citation type="submission" date="2020-11" db="EMBL/GenBank/DDBJ databases">
        <authorList>
            <consortium name="DOE Joint Genome Institute"/>
            <person name="Ahrendt S."/>
            <person name="Riley R."/>
            <person name="Andreopoulos W."/>
            <person name="Labutti K."/>
            <person name="Pangilinan J."/>
            <person name="Ruiz-Duenas F.J."/>
            <person name="Barrasa J.M."/>
            <person name="Sanchez-Garcia M."/>
            <person name="Camarero S."/>
            <person name="Miyauchi S."/>
            <person name="Serrano A."/>
            <person name="Linde D."/>
            <person name="Babiker R."/>
            <person name="Drula E."/>
            <person name="Ayuso-Fernandez I."/>
            <person name="Pacheco R."/>
            <person name="Padilla G."/>
            <person name="Ferreira P."/>
            <person name="Barriuso J."/>
            <person name="Kellner H."/>
            <person name="Castanera R."/>
            <person name="Alfaro M."/>
            <person name="Ramirez L."/>
            <person name="Pisabarro A.G."/>
            <person name="Kuo A."/>
            <person name="Tritt A."/>
            <person name="Lipzen A."/>
            <person name="He G."/>
            <person name="Yan M."/>
            <person name="Ng V."/>
            <person name="Cullen D."/>
            <person name="Martin F."/>
            <person name="Rosso M.-N."/>
            <person name="Henrissat B."/>
            <person name="Hibbett D."/>
            <person name="Martinez A.T."/>
            <person name="Grigoriev I.V."/>
        </authorList>
    </citation>
    <scope>NUCLEOTIDE SEQUENCE</scope>
    <source>
        <strain evidence="12">CBS 506.95</strain>
    </source>
</reference>
<dbReference type="GO" id="GO:0061630">
    <property type="term" value="F:ubiquitin protein ligase activity"/>
    <property type="evidence" value="ECO:0007669"/>
    <property type="project" value="UniProtKB-EC"/>
</dbReference>
<comment type="caution">
    <text evidence="12">The sequence shown here is derived from an EMBL/GenBank/DDBJ whole genome shotgun (WGS) entry which is preliminary data.</text>
</comment>
<dbReference type="GO" id="GO:0000209">
    <property type="term" value="P:protein polyubiquitination"/>
    <property type="evidence" value="ECO:0007669"/>
    <property type="project" value="TreeGrafter"/>
</dbReference>
<evidence type="ECO:0000256" key="1">
    <source>
        <dbReference type="ARBA" id="ARBA00000900"/>
    </source>
</evidence>
<sequence>MSPSSTPVAKRVKLDLEDDSLDPAGSEEQEDLADTRLNELDESENSCSICLQPVENRTVIPTCSHEFCFDCILVWTAQSRRCPLCSQAMGEYLIHSIRSRYDYRKHFLAPLRTSPTSGSNSNQHLPRTREPTTRRRNPPPWGRPNRDRVTEQLDRLERSILKRRRIYQHNLYAKHVASNAFTKYRPYPTPSQFAASQDLVSRTTSFLRRELQVWEGLDVEFLTTLILSLMKSIDIRSESAVKLISEFLDMDEPYTPGGRHRNAEHFAHEVYSYVRSPYKDLFVYDDIVQVRAISFYSHFFLICSAV</sequence>
<dbReference type="SMART" id="SM00184">
    <property type="entry name" value="RING"/>
    <property type="match status" value="1"/>
</dbReference>
<evidence type="ECO:0000256" key="5">
    <source>
        <dbReference type="ARBA" id="ARBA00022771"/>
    </source>
</evidence>
<feature type="domain" description="RING-type" evidence="11">
    <location>
        <begin position="47"/>
        <end position="86"/>
    </location>
</feature>
<keyword evidence="8" id="KW-0804">Transcription</keyword>
<dbReference type="InterPro" id="IPR001841">
    <property type="entry name" value="Znf_RING"/>
</dbReference>
<proteinExistence type="predicted"/>
<dbReference type="SUPFAM" id="SSF57850">
    <property type="entry name" value="RING/U-box"/>
    <property type="match status" value="1"/>
</dbReference>
<evidence type="ECO:0000256" key="3">
    <source>
        <dbReference type="ARBA" id="ARBA00022679"/>
    </source>
</evidence>
<dbReference type="EMBL" id="MU157838">
    <property type="protein sequence ID" value="KAF9530723.1"/>
    <property type="molecule type" value="Genomic_DNA"/>
</dbReference>
<feature type="compositionally biased region" description="Acidic residues" evidence="10">
    <location>
        <begin position="16"/>
        <end position="31"/>
    </location>
</feature>
<evidence type="ECO:0000256" key="2">
    <source>
        <dbReference type="ARBA" id="ARBA00012483"/>
    </source>
</evidence>